<sequence length="19" mass="2244">MLLFVSVLHTNENRTSNHM</sequence>
<protein>
    <submittedName>
        <fullName evidence="1">Uncharacterized protein</fullName>
    </submittedName>
</protein>
<accession>A0A0A8Z4W1</accession>
<reference evidence="1" key="2">
    <citation type="journal article" date="2015" name="Data Brief">
        <title>Shoot transcriptome of the giant reed, Arundo donax.</title>
        <authorList>
            <person name="Barrero R.A."/>
            <person name="Guerrero F.D."/>
            <person name="Moolhuijzen P."/>
            <person name="Goolsby J.A."/>
            <person name="Tidwell J."/>
            <person name="Bellgard S.E."/>
            <person name="Bellgard M.I."/>
        </authorList>
    </citation>
    <scope>NUCLEOTIDE SEQUENCE</scope>
    <source>
        <tissue evidence="1">Shoot tissue taken approximately 20 cm above the soil surface</tissue>
    </source>
</reference>
<proteinExistence type="predicted"/>
<evidence type="ECO:0000313" key="1">
    <source>
        <dbReference type="EMBL" id="JAD33851.1"/>
    </source>
</evidence>
<name>A0A0A8Z4W1_ARUDO</name>
<reference evidence="1" key="1">
    <citation type="submission" date="2014-09" db="EMBL/GenBank/DDBJ databases">
        <authorList>
            <person name="Magalhaes I.L.F."/>
            <person name="Oliveira U."/>
            <person name="Santos F.R."/>
            <person name="Vidigal T.H.D.A."/>
            <person name="Brescovit A.D."/>
            <person name="Santos A.J."/>
        </authorList>
    </citation>
    <scope>NUCLEOTIDE SEQUENCE</scope>
    <source>
        <tissue evidence="1">Shoot tissue taken approximately 20 cm above the soil surface</tissue>
    </source>
</reference>
<organism evidence="1">
    <name type="scientific">Arundo donax</name>
    <name type="common">Giant reed</name>
    <name type="synonym">Donax arundinaceus</name>
    <dbReference type="NCBI Taxonomy" id="35708"/>
    <lineage>
        <taxon>Eukaryota</taxon>
        <taxon>Viridiplantae</taxon>
        <taxon>Streptophyta</taxon>
        <taxon>Embryophyta</taxon>
        <taxon>Tracheophyta</taxon>
        <taxon>Spermatophyta</taxon>
        <taxon>Magnoliopsida</taxon>
        <taxon>Liliopsida</taxon>
        <taxon>Poales</taxon>
        <taxon>Poaceae</taxon>
        <taxon>PACMAD clade</taxon>
        <taxon>Arundinoideae</taxon>
        <taxon>Arundineae</taxon>
        <taxon>Arundo</taxon>
    </lineage>
</organism>
<dbReference type="EMBL" id="GBRH01264044">
    <property type="protein sequence ID" value="JAD33851.1"/>
    <property type="molecule type" value="Transcribed_RNA"/>
</dbReference>
<dbReference type="AlphaFoldDB" id="A0A0A8Z4W1"/>